<evidence type="ECO:0000256" key="16">
    <source>
        <dbReference type="SAM" id="Phobius"/>
    </source>
</evidence>
<reference evidence="20" key="2">
    <citation type="submission" date="2021-04" db="EMBL/GenBank/DDBJ databases">
        <authorList>
            <person name="Gilroy R."/>
        </authorList>
    </citation>
    <scope>NUCLEOTIDE SEQUENCE</scope>
    <source>
        <strain evidence="20">MalCec1-1739</strain>
    </source>
</reference>
<evidence type="ECO:0000256" key="6">
    <source>
        <dbReference type="ARBA" id="ARBA00022519"/>
    </source>
</evidence>
<dbReference type="Pfam" id="PF02706">
    <property type="entry name" value="Wzz"/>
    <property type="match status" value="1"/>
</dbReference>
<evidence type="ECO:0000256" key="15">
    <source>
        <dbReference type="ARBA" id="ARBA00051245"/>
    </source>
</evidence>
<evidence type="ECO:0000256" key="1">
    <source>
        <dbReference type="ARBA" id="ARBA00004429"/>
    </source>
</evidence>
<comment type="caution">
    <text evidence="20">The sequence shown here is derived from an EMBL/GenBank/DDBJ whole genome shotgun (WGS) entry which is preliminary data.</text>
</comment>
<evidence type="ECO:0000256" key="2">
    <source>
        <dbReference type="ARBA" id="ARBA00007316"/>
    </source>
</evidence>
<dbReference type="Gene3D" id="3.40.50.300">
    <property type="entry name" value="P-loop containing nucleotide triphosphate hydrolases"/>
    <property type="match status" value="1"/>
</dbReference>
<keyword evidence="9" id="KW-0547">Nucleotide-binding</keyword>
<keyword evidence="7 20" id="KW-0808">Transferase</keyword>
<comment type="similarity">
    <text evidence="3">Belongs to the etk/wzc family.</text>
</comment>
<reference evidence="20" key="1">
    <citation type="journal article" date="2021" name="PeerJ">
        <title>Extensive microbial diversity within the chicken gut microbiome revealed by metagenomics and culture.</title>
        <authorList>
            <person name="Gilroy R."/>
            <person name="Ravi A."/>
            <person name="Getino M."/>
            <person name="Pursley I."/>
            <person name="Horton D.L."/>
            <person name="Alikhan N.F."/>
            <person name="Baker D."/>
            <person name="Gharbi K."/>
            <person name="Hall N."/>
            <person name="Watson M."/>
            <person name="Adriaenssens E.M."/>
            <person name="Foster-Nyarko E."/>
            <person name="Jarju S."/>
            <person name="Secka A."/>
            <person name="Antonio M."/>
            <person name="Oren A."/>
            <person name="Chaudhuri R.R."/>
            <person name="La Ragione R."/>
            <person name="Hildebrand F."/>
            <person name="Pallen M.J."/>
        </authorList>
    </citation>
    <scope>NUCLEOTIDE SEQUENCE</scope>
    <source>
        <strain evidence="20">MalCec1-1739</strain>
    </source>
</reference>
<name>A0A9D2ZVJ6_9BACT</name>
<evidence type="ECO:0000313" key="20">
    <source>
        <dbReference type="EMBL" id="HJD53634.1"/>
    </source>
</evidence>
<dbReference type="Proteomes" id="UP000787625">
    <property type="component" value="Unassembled WGS sequence"/>
</dbReference>
<evidence type="ECO:0000259" key="19">
    <source>
        <dbReference type="Pfam" id="PF13807"/>
    </source>
</evidence>
<evidence type="ECO:0000256" key="4">
    <source>
        <dbReference type="ARBA" id="ARBA00011903"/>
    </source>
</evidence>
<evidence type="ECO:0000256" key="3">
    <source>
        <dbReference type="ARBA" id="ARBA00008883"/>
    </source>
</evidence>
<evidence type="ECO:0000256" key="14">
    <source>
        <dbReference type="ARBA" id="ARBA00023137"/>
    </source>
</evidence>
<evidence type="ECO:0000259" key="17">
    <source>
        <dbReference type="Pfam" id="PF02706"/>
    </source>
</evidence>
<evidence type="ECO:0000259" key="18">
    <source>
        <dbReference type="Pfam" id="PF13614"/>
    </source>
</evidence>
<evidence type="ECO:0000256" key="12">
    <source>
        <dbReference type="ARBA" id="ARBA00022989"/>
    </source>
</evidence>
<dbReference type="NCBIfam" id="TIGR01007">
    <property type="entry name" value="eps_fam"/>
    <property type="match status" value="1"/>
</dbReference>
<keyword evidence="11" id="KW-0067">ATP-binding</keyword>
<evidence type="ECO:0000256" key="7">
    <source>
        <dbReference type="ARBA" id="ARBA00022679"/>
    </source>
</evidence>
<keyword evidence="8 16" id="KW-0812">Transmembrane</keyword>
<dbReference type="GO" id="GO:0004715">
    <property type="term" value="F:non-membrane spanning protein tyrosine kinase activity"/>
    <property type="evidence" value="ECO:0007669"/>
    <property type="project" value="UniProtKB-EC"/>
</dbReference>
<dbReference type="AlphaFoldDB" id="A0A9D2ZVJ6"/>
<dbReference type="InterPro" id="IPR027417">
    <property type="entry name" value="P-loop_NTPase"/>
</dbReference>
<keyword evidence="14" id="KW-0829">Tyrosine-protein kinase</keyword>
<accession>A0A9D2ZVJ6</accession>
<evidence type="ECO:0000256" key="9">
    <source>
        <dbReference type="ARBA" id="ARBA00022741"/>
    </source>
</evidence>
<dbReference type="EC" id="2.7.10.2" evidence="4"/>
<dbReference type="GO" id="GO:0005524">
    <property type="term" value="F:ATP binding"/>
    <property type="evidence" value="ECO:0007669"/>
    <property type="project" value="UniProtKB-KW"/>
</dbReference>
<evidence type="ECO:0000256" key="8">
    <source>
        <dbReference type="ARBA" id="ARBA00022692"/>
    </source>
</evidence>
<dbReference type="SUPFAM" id="SSF52540">
    <property type="entry name" value="P-loop containing nucleoside triphosphate hydrolases"/>
    <property type="match status" value="1"/>
</dbReference>
<dbReference type="CDD" id="cd05387">
    <property type="entry name" value="BY-kinase"/>
    <property type="match status" value="1"/>
</dbReference>
<proteinExistence type="inferred from homology"/>
<keyword evidence="10" id="KW-0418">Kinase</keyword>
<keyword evidence="6" id="KW-0997">Cell inner membrane</keyword>
<feature type="transmembrane region" description="Helical" evidence="16">
    <location>
        <begin position="38"/>
        <end position="57"/>
    </location>
</feature>
<evidence type="ECO:0000256" key="11">
    <source>
        <dbReference type="ARBA" id="ARBA00022840"/>
    </source>
</evidence>
<dbReference type="PANTHER" id="PTHR32309:SF13">
    <property type="entry name" value="FERRIC ENTEROBACTIN TRANSPORT PROTEIN FEPE"/>
    <property type="match status" value="1"/>
</dbReference>
<dbReference type="EMBL" id="DWUP01000186">
    <property type="protein sequence ID" value="HJD53634.1"/>
    <property type="molecule type" value="Genomic_DNA"/>
</dbReference>
<comment type="similarity">
    <text evidence="2">Belongs to the CpsD/CapB family.</text>
</comment>
<protein>
    <recommendedName>
        <fullName evidence="4">non-specific protein-tyrosine kinase</fullName>
        <ecNumber evidence="4">2.7.10.2</ecNumber>
    </recommendedName>
</protein>
<comment type="catalytic activity">
    <reaction evidence="15">
        <text>L-tyrosyl-[protein] + ATP = O-phospho-L-tyrosyl-[protein] + ADP + H(+)</text>
        <dbReference type="Rhea" id="RHEA:10596"/>
        <dbReference type="Rhea" id="RHEA-COMP:10136"/>
        <dbReference type="Rhea" id="RHEA-COMP:20101"/>
        <dbReference type="ChEBI" id="CHEBI:15378"/>
        <dbReference type="ChEBI" id="CHEBI:30616"/>
        <dbReference type="ChEBI" id="CHEBI:46858"/>
        <dbReference type="ChEBI" id="CHEBI:61978"/>
        <dbReference type="ChEBI" id="CHEBI:456216"/>
        <dbReference type="EC" id="2.7.10.2"/>
    </reaction>
</comment>
<sequence>MANNSERPDNIPAAQVAAKQDDVINIKEYLFWAWEKKWWILLSIFLCVCVAFYYLYVTPKSYVRSAQVMIKSDSRGRSGIAELEAFQDLNGFSGVSVDVMNEIQAFKSPILMERVVKRLGLDVFTYKHNLLRDEVLYNNAPVKVSFGEGGTPAGYTFEISKSSDTSVELSSFYYKGDRLGIDDITVSLNDTVETPIGKIFIAPTRFYADGFDTSVKVSCGSVHDVAKAFLRSLSVELAEKETSVINISITDNVISRADDIVNALIDVYNEEWISYMNEARVNTSNFINERLVIIENELNAVDTDVEEFKKENKLFDIPSEAQQTAEESSVYSSRYFDITNELAIAQYILDYLKDSNNNNSLLPSGAGIQDANVGSQIAEYNTTLLRYKALLENSSPSNPVVEDYNISLEMMRSSIFRSISNLIATLQLQAKNIESRESQIRGKIEMTPTQAKELIDIERQQKVKESLYVYLLQKREENELSSSLVVDNTRIMSYATGSNAPVSPKTTSILVLAIAIGLIVPFIYKVVKDVLDSTVRGKKDLEALSAPFVGELPFVGVRKHFLCFMREVSAVSSENAIVVKDGSRDTVNEAFRVVRANLDFVAKRIETKSLVTLFTSYNVDSGKTFVAANLAATMSIKKVKVCLIDLDMRKATLSKTVQKTKTGVSSYLAGFETDVDNIICHHPDYPNLDVIPVGALPPNPAELLQGGRLDELIAELRTRYDYVYIDCPPLNIVADTSVIARVADMSIFVIRVGLMERVLVPEVEEIYRSSRLPNMVVLLNAVKERPGRYGYHRYGYNYGYGYGYGYTEKK</sequence>
<feature type="domain" description="Tyrosine-protein kinase G-rich" evidence="19">
    <location>
        <begin position="452"/>
        <end position="528"/>
    </location>
</feature>
<dbReference type="Pfam" id="PF13807">
    <property type="entry name" value="GNVR"/>
    <property type="match status" value="1"/>
</dbReference>
<keyword evidence="5" id="KW-1003">Cell membrane</keyword>
<dbReference type="GO" id="GO:0005886">
    <property type="term" value="C:plasma membrane"/>
    <property type="evidence" value="ECO:0007669"/>
    <property type="project" value="UniProtKB-SubCell"/>
</dbReference>
<keyword evidence="12 16" id="KW-1133">Transmembrane helix</keyword>
<keyword evidence="13 16" id="KW-0472">Membrane</keyword>
<feature type="domain" description="Polysaccharide chain length determinant N-terminal" evidence="17">
    <location>
        <begin position="24"/>
        <end position="118"/>
    </location>
</feature>
<evidence type="ECO:0000256" key="10">
    <source>
        <dbReference type="ARBA" id="ARBA00022777"/>
    </source>
</evidence>
<dbReference type="PANTHER" id="PTHR32309">
    <property type="entry name" value="TYROSINE-PROTEIN KINASE"/>
    <property type="match status" value="1"/>
</dbReference>
<evidence type="ECO:0000313" key="21">
    <source>
        <dbReference type="Proteomes" id="UP000787625"/>
    </source>
</evidence>
<dbReference type="InterPro" id="IPR032807">
    <property type="entry name" value="GNVR"/>
</dbReference>
<dbReference type="InterPro" id="IPR005702">
    <property type="entry name" value="Wzc-like_C"/>
</dbReference>
<dbReference type="InterPro" id="IPR050445">
    <property type="entry name" value="Bact_polysacc_biosynth/exp"/>
</dbReference>
<dbReference type="InterPro" id="IPR025669">
    <property type="entry name" value="AAA_dom"/>
</dbReference>
<comment type="subcellular location">
    <subcellularLocation>
        <location evidence="1">Cell inner membrane</location>
        <topology evidence="1">Multi-pass membrane protein</topology>
    </subcellularLocation>
</comment>
<organism evidence="20 21">
    <name type="scientific">Candidatus Avibacteroides avistercoris</name>
    <dbReference type="NCBI Taxonomy" id="2840690"/>
    <lineage>
        <taxon>Bacteria</taxon>
        <taxon>Pseudomonadati</taxon>
        <taxon>Bacteroidota</taxon>
        <taxon>Bacteroidia</taxon>
        <taxon>Bacteroidales</taxon>
        <taxon>Bacteroidaceae</taxon>
        <taxon>Bacteroidaceae incertae sedis</taxon>
        <taxon>Candidatus Avibacteroides</taxon>
    </lineage>
</organism>
<dbReference type="Pfam" id="PF13614">
    <property type="entry name" value="AAA_31"/>
    <property type="match status" value="1"/>
</dbReference>
<gene>
    <name evidence="20" type="ORF">IAA93_07930</name>
</gene>
<evidence type="ECO:0000256" key="13">
    <source>
        <dbReference type="ARBA" id="ARBA00023136"/>
    </source>
</evidence>
<feature type="domain" description="AAA" evidence="18">
    <location>
        <begin position="621"/>
        <end position="747"/>
    </location>
</feature>
<evidence type="ECO:0000256" key="5">
    <source>
        <dbReference type="ARBA" id="ARBA00022475"/>
    </source>
</evidence>
<dbReference type="InterPro" id="IPR003856">
    <property type="entry name" value="LPS_length_determ_N"/>
</dbReference>